<proteinExistence type="predicted"/>
<name>A0A0F9BI53_9ZZZZ</name>
<comment type="caution">
    <text evidence="1">The sequence shown here is derived from an EMBL/GenBank/DDBJ whole genome shotgun (WGS) entry which is preliminary data.</text>
</comment>
<feature type="non-terminal residue" evidence="1">
    <location>
        <position position="1"/>
    </location>
</feature>
<dbReference type="AlphaFoldDB" id="A0A0F9BI53"/>
<sequence>NRIHLAKMLRRGGNLLLLDEPTNDLDVDTMRVLEQAIIDFQGCAMVISHDRFFLDRICTHLLIFEGDGKTKWFRGNFAAYEEKVQKENPDRLAHRRSKYKQLKLRR</sequence>
<dbReference type="GO" id="GO:0045900">
    <property type="term" value="P:negative regulation of translational elongation"/>
    <property type="evidence" value="ECO:0007669"/>
    <property type="project" value="InterPro"/>
</dbReference>
<dbReference type="SUPFAM" id="SSF52540">
    <property type="entry name" value="P-loop containing nucleoside triphosphate hydrolases"/>
    <property type="match status" value="1"/>
</dbReference>
<organism evidence="1">
    <name type="scientific">marine sediment metagenome</name>
    <dbReference type="NCBI Taxonomy" id="412755"/>
    <lineage>
        <taxon>unclassified sequences</taxon>
        <taxon>metagenomes</taxon>
        <taxon>ecological metagenomes</taxon>
    </lineage>
</organism>
<protein>
    <recommendedName>
        <fullName evidence="2">ABC transporter domain-containing protein</fullName>
    </recommendedName>
</protein>
<dbReference type="EMBL" id="LAZR01049167">
    <property type="protein sequence ID" value="KKK90289.1"/>
    <property type="molecule type" value="Genomic_DNA"/>
</dbReference>
<dbReference type="InterPro" id="IPR022374">
    <property type="entry name" value="EttA"/>
</dbReference>
<evidence type="ECO:0008006" key="2">
    <source>
        <dbReference type="Google" id="ProtNLM"/>
    </source>
</evidence>
<gene>
    <name evidence="1" type="ORF">LCGC14_2724550</name>
</gene>
<dbReference type="PANTHER" id="PTHR43858:SF1">
    <property type="entry name" value="ABC TRANSPORTER-RELATED PROTEIN"/>
    <property type="match status" value="1"/>
</dbReference>
<accession>A0A0F9BI53</accession>
<dbReference type="PANTHER" id="PTHR43858">
    <property type="entry name" value="ENERGY-DEPENDENT TRANSLATIONAL THROTTLE PROTEIN ETTA"/>
    <property type="match status" value="1"/>
</dbReference>
<reference evidence="1" key="1">
    <citation type="journal article" date="2015" name="Nature">
        <title>Complex archaea that bridge the gap between prokaryotes and eukaryotes.</title>
        <authorList>
            <person name="Spang A."/>
            <person name="Saw J.H."/>
            <person name="Jorgensen S.L."/>
            <person name="Zaremba-Niedzwiedzka K."/>
            <person name="Martijn J."/>
            <person name="Lind A.E."/>
            <person name="van Eijk R."/>
            <person name="Schleper C."/>
            <person name="Guy L."/>
            <person name="Ettema T.J."/>
        </authorList>
    </citation>
    <scope>NUCLEOTIDE SEQUENCE</scope>
</reference>
<evidence type="ECO:0000313" key="1">
    <source>
        <dbReference type="EMBL" id="KKK90289.1"/>
    </source>
</evidence>
<dbReference type="InterPro" id="IPR027417">
    <property type="entry name" value="P-loop_NTPase"/>
</dbReference>
<dbReference type="Gene3D" id="3.40.50.300">
    <property type="entry name" value="P-loop containing nucleotide triphosphate hydrolases"/>
    <property type="match status" value="1"/>
</dbReference>